<evidence type="ECO:0000313" key="7">
    <source>
        <dbReference type="Proteomes" id="UP001489004"/>
    </source>
</evidence>
<evidence type="ECO:0000256" key="1">
    <source>
        <dbReference type="ARBA" id="ARBA00005234"/>
    </source>
</evidence>
<keyword evidence="2" id="KW-0645">Protease</keyword>
<keyword evidence="7" id="KW-1185">Reference proteome</keyword>
<comment type="similarity">
    <text evidence="1">Belongs to the peptidase C48 family.</text>
</comment>
<gene>
    <name evidence="6" type="ORF">WJX72_003778</name>
</gene>
<organism evidence="6 7">
    <name type="scientific">[Myrmecia] bisecta</name>
    <dbReference type="NCBI Taxonomy" id="41462"/>
    <lineage>
        <taxon>Eukaryota</taxon>
        <taxon>Viridiplantae</taxon>
        <taxon>Chlorophyta</taxon>
        <taxon>core chlorophytes</taxon>
        <taxon>Trebouxiophyceae</taxon>
        <taxon>Trebouxiales</taxon>
        <taxon>Trebouxiaceae</taxon>
        <taxon>Myrmecia</taxon>
    </lineage>
</organism>
<dbReference type="Gene3D" id="3.40.395.10">
    <property type="entry name" value="Adenoviral Proteinase, Chain A"/>
    <property type="match status" value="1"/>
</dbReference>
<dbReference type="GO" id="GO:0000338">
    <property type="term" value="P:protein deneddylation"/>
    <property type="evidence" value="ECO:0007669"/>
    <property type="project" value="TreeGrafter"/>
</dbReference>
<dbReference type="PANTHER" id="PTHR46468">
    <property type="entry name" value="SENTRIN-SPECIFIC PROTEASE 8"/>
    <property type="match status" value="1"/>
</dbReference>
<dbReference type="SUPFAM" id="SSF54001">
    <property type="entry name" value="Cysteine proteinases"/>
    <property type="match status" value="1"/>
</dbReference>
<dbReference type="InterPro" id="IPR003653">
    <property type="entry name" value="Peptidase_C48_C"/>
</dbReference>
<dbReference type="PROSITE" id="PS50600">
    <property type="entry name" value="ULP_PROTEASE"/>
    <property type="match status" value="1"/>
</dbReference>
<accession>A0AAW1PNN2</accession>
<dbReference type="GO" id="GO:0019784">
    <property type="term" value="F:deNEDDylase activity"/>
    <property type="evidence" value="ECO:0007669"/>
    <property type="project" value="InterPro"/>
</dbReference>
<evidence type="ECO:0000256" key="3">
    <source>
        <dbReference type="ARBA" id="ARBA00022801"/>
    </source>
</evidence>
<proteinExistence type="inferred from homology"/>
<keyword evidence="4" id="KW-0788">Thiol protease</keyword>
<dbReference type="PANTHER" id="PTHR46468:SF1">
    <property type="entry name" value="SENTRIN-SPECIFIC PROTEASE 8"/>
    <property type="match status" value="1"/>
</dbReference>
<feature type="domain" description="Ubiquitin-like protease family profile" evidence="5">
    <location>
        <begin position="19"/>
        <end position="182"/>
    </location>
</feature>
<comment type="caution">
    <text evidence="6">The sequence shown here is derived from an EMBL/GenBank/DDBJ whole genome shotgun (WGS) entry which is preliminary data.</text>
</comment>
<name>A0AAW1PNN2_9CHLO</name>
<sequence length="230" mass="25684">MPRTDSEDPDSKVLSYGDVLLRKSDVDLLRGPFWLNDQIIAFYYEYLLNEAHKLIQKVTLLLGGATTFFLAHAGSEDVQAMARSWQLPSRSLIIAAINDNPYVDEAGGSHWSLLAYTRQDHTFRHYNSSKGLNRDAARKGADVLGRLLVQEGKTPAYVEAKTPQQSNGNDCGIYLLAITEMLCNERATGALDILDMEQVLTELLTPAHISRLRSRILKLITDRIRAGNPV</sequence>
<evidence type="ECO:0000256" key="2">
    <source>
        <dbReference type="ARBA" id="ARBA00022670"/>
    </source>
</evidence>
<dbReference type="GO" id="GO:0008234">
    <property type="term" value="F:cysteine-type peptidase activity"/>
    <property type="evidence" value="ECO:0007669"/>
    <property type="project" value="UniProtKB-KW"/>
</dbReference>
<dbReference type="EMBL" id="JALJOR010000009">
    <property type="protein sequence ID" value="KAK9811425.1"/>
    <property type="molecule type" value="Genomic_DNA"/>
</dbReference>
<dbReference type="InterPro" id="IPR038765">
    <property type="entry name" value="Papain-like_cys_pep_sf"/>
</dbReference>
<dbReference type="Pfam" id="PF02902">
    <property type="entry name" value="Peptidase_C48"/>
    <property type="match status" value="1"/>
</dbReference>
<evidence type="ECO:0000313" key="6">
    <source>
        <dbReference type="EMBL" id="KAK9811425.1"/>
    </source>
</evidence>
<keyword evidence="3" id="KW-0378">Hydrolase</keyword>
<evidence type="ECO:0000256" key="4">
    <source>
        <dbReference type="ARBA" id="ARBA00022807"/>
    </source>
</evidence>
<dbReference type="Proteomes" id="UP001489004">
    <property type="component" value="Unassembled WGS sequence"/>
</dbReference>
<evidence type="ECO:0000259" key="5">
    <source>
        <dbReference type="PROSITE" id="PS50600"/>
    </source>
</evidence>
<reference evidence="6 7" key="1">
    <citation type="journal article" date="2024" name="Nat. Commun.">
        <title>Phylogenomics reveals the evolutionary origins of lichenization in chlorophyte algae.</title>
        <authorList>
            <person name="Puginier C."/>
            <person name="Libourel C."/>
            <person name="Otte J."/>
            <person name="Skaloud P."/>
            <person name="Haon M."/>
            <person name="Grisel S."/>
            <person name="Petersen M."/>
            <person name="Berrin J.G."/>
            <person name="Delaux P.M."/>
            <person name="Dal Grande F."/>
            <person name="Keller J."/>
        </authorList>
    </citation>
    <scope>NUCLEOTIDE SEQUENCE [LARGE SCALE GENOMIC DNA]</scope>
    <source>
        <strain evidence="6 7">SAG 2043</strain>
    </source>
</reference>
<protein>
    <recommendedName>
        <fullName evidence="5">Ubiquitin-like protease family profile domain-containing protein</fullName>
    </recommendedName>
</protein>
<dbReference type="GO" id="GO:0006508">
    <property type="term" value="P:proteolysis"/>
    <property type="evidence" value="ECO:0007669"/>
    <property type="project" value="UniProtKB-KW"/>
</dbReference>
<dbReference type="AlphaFoldDB" id="A0AAW1PNN2"/>
<dbReference type="InterPro" id="IPR044613">
    <property type="entry name" value="Nep1/2-like"/>
</dbReference>